<dbReference type="InterPro" id="IPR035987">
    <property type="entry name" value="Ribosomal_uS8_sf"/>
</dbReference>
<comment type="subunit">
    <text evidence="5">Part of the 30S ribosomal subunit. Contacts proteins S5 and S12.</text>
</comment>
<dbReference type="GO" id="GO:0019843">
    <property type="term" value="F:rRNA binding"/>
    <property type="evidence" value="ECO:0007669"/>
    <property type="project" value="UniProtKB-UniRule"/>
</dbReference>
<evidence type="ECO:0000256" key="4">
    <source>
        <dbReference type="ARBA" id="ARBA00035258"/>
    </source>
</evidence>
<evidence type="ECO:0000256" key="3">
    <source>
        <dbReference type="ARBA" id="ARBA00023274"/>
    </source>
</evidence>
<comment type="similarity">
    <text evidence="1 5 6">Belongs to the universal ribosomal protein uS8 family.</text>
</comment>
<dbReference type="GO" id="GO:0005737">
    <property type="term" value="C:cytoplasm"/>
    <property type="evidence" value="ECO:0007669"/>
    <property type="project" value="UniProtKB-ARBA"/>
</dbReference>
<gene>
    <name evidence="5 7" type="primary">rpsH</name>
    <name evidence="7" type="ORF">CH330_03145</name>
</gene>
<dbReference type="GO" id="GO:0005840">
    <property type="term" value="C:ribosome"/>
    <property type="evidence" value="ECO:0007669"/>
    <property type="project" value="UniProtKB-KW"/>
</dbReference>
<comment type="caution">
    <text evidence="7">The sequence shown here is derived from an EMBL/GenBank/DDBJ whole genome shotgun (WGS) entry which is preliminary data.</text>
</comment>
<reference evidence="7 8" key="1">
    <citation type="submission" date="2017-07" db="EMBL/GenBank/DDBJ databases">
        <title>Recovery of genomes from metagenomes via a dereplication, aggregation, and scoring strategy.</title>
        <authorList>
            <person name="Sieber C.M."/>
            <person name="Probst A.J."/>
            <person name="Sharrar A."/>
            <person name="Thomas B.C."/>
            <person name="Hess M."/>
            <person name="Tringe S.G."/>
            <person name="Banfield J.F."/>
        </authorList>
    </citation>
    <scope>NUCLEOTIDE SEQUENCE [LARGE SCALE GENOMIC DNA]</scope>
    <source>
        <strain evidence="7">JGI_Cruoil_03_51_56</strain>
    </source>
</reference>
<keyword evidence="3 5" id="KW-0687">Ribonucleoprotein</keyword>
<keyword evidence="2 5" id="KW-0689">Ribosomal protein</keyword>
<dbReference type="EMBL" id="NOZP01000055">
    <property type="protein sequence ID" value="OYD16337.1"/>
    <property type="molecule type" value="Genomic_DNA"/>
</dbReference>
<dbReference type="Gene3D" id="3.30.1370.30">
    <property type="match status" value="1"/>
</dbReference>
<dbReference type="PANTHER" id="PTHR11758">
    <property type="entry name" value="40S RIBOSOMAL PROTEIN S15A"/>
    <property type="match status" value="1"/>
</dbReference>
<evidence type="ECO:0000256" key="2">
    <source>
        <dbReference type="ARBA" id="ARBA00022980"/>
    </source>
</evidence>
<dbReference type="NCBIfam" id="NF001109">
    <property type="entry name" value="PRK00136.1"/>
    <property type="match status" value="1"/>
</dbReference>
<keyword evidence="5" id="KW-0694">RNA-binding</keyword>
<dbReference type="AlphaFoldDB" id="A0A235BX18"/>
<evidence type="ECO:0000256" key="1">
    <source>
        <dbReference type="ARBA" id="ARBA00006471"/>
    </source>
</evidence>
<organism evidence="7 8">
    <name type="scientific">candidate division WOR-3 bacterium JGI_Cruoil_03_51_56</name>
    <dbReference type="NCBI Taxonomy" id="1973747"/>
    <lineage>
        <taxon>Bacteria</taxon>
        <taxon>Bacteria division WOR-3</taxon>
    </lineage>
</organism>
<dbReference type="SUPFAM" id="SSF56047">
    <property type="entry name" value="Ribosomal protein S8"/>
    <property type="match status" value="1"/>
</dbReference>
<dbReference type="FunFam" id="3.30.1490.10:FF:000001">
    <property type="entry name" value="30S ribosomal protein S8"/>
    <property type="match status" value="1"/>
</dbReference>
<dbReference type="PROSITE" id="PS00053">
    <property type="entry name" value="RIBOSOMAL_S8"/>
    <property type="match status" value="1"/>
</dbReference>
<dbReference type="HAMAP" id="MF_01302_B">
    <property type="entry name" value="Ribosomal_uS8_B"/>
    <property type="match status" value="1"/>
</dbReference>
<comment type="function">
    <text evidence="5">One of the primary rRNA binding proteins, it binds directly to 16S rRNA central domain where it helps coordinate assembly of the platform of the 30S subunit.</text>
</comment>
<dbReference type="Gene3D" id="3.30.1490.10">
    <property type="match status" value="1"/>
</dbReference>
<evidence type="ECO:0000313" key="7">
    <source>
        <dbReference type="EMBL" id="OYD16337.1"/>
    </source>
</evidence>
<evidence type="ECO:0000256" key="5">
    <source>
        <dbReference type="HAMAP-Rule" id="MF_01302"/>
    </source>
</evidence>
<evidence type="ECO:0000256" key="6">
    <source>
        <dbReference type="RuleBase" id="RU003660"/>
    </source>
</evidence>
<protein>
    <recommendedName>
        <fullName evidence="4 5">Small ribosomal subunit protein uS8</fullName>
    </recommendedName>
</protein>
<dbReference type="GO" id="GO:0006412">
    <property type="term" value="P:translation"/>
    <property type="evidence" value="ECO:0007669"/>
    <property type="project" value="UniProtKB-UniRule"/>
</dbReference>
<sequence length="130" mass="14581">MLDPIADFLTRIRNGFRCRHKDVRAPFSRMKYEIARILLEEGYISNFQVDGEGIRKAIVITLKYNEDGSSVIRGMERVSRQSRRIYVGAHAVPRILGGLGVAVLSTSKGMMTDQGARHESVGGEVICKVW</sequence>
<evidence type="ECO:0000313" key="8">
    <source>
        <dbReference type="Proteomes" id="UP000215559"/>
    </source>
</evidence>
<proteinExistence type="inferred from homology"/>
<dbReference type="GO" id="GO:1990904">
    <property type="term" value="C:ribonucleoprotein complex"/>
    <property type="evidence" value="ECO:0007669"/>
    <property type="project" value="UniProtKB-KW"/>
</dbReference>
<keyword evidence="5" id="KW-0699">rRNA-binding</keyword>
<dbReference type="Proteomes" id="UP000215559">
    <property type="component" value="Unassembled WGS sequence"/>
</dbReference>
<dbReference type="InterPro" id="IPR000630">
    <property type="entry name" value="Ribosomal_uS8"/>
</dbReference>
<name>A0A235BX18_UNCW3</name>
<dbReference type="InterPro" id="IPR047863">
    <property type="entry name" value="Ribosomal_uS8_CS"/>
</dbReference>
<dbReference type="GO" id="GO:0003735">
    <property type="term" value="F:structural constituent of ribosome"/>
    <property type="evidence" value="ECO:0007669"/>
    <property type="project" value="InterPro"/>
</dbReference>
<accession>A0A235BX18</accession>
<dbReference type="Pfam" id="PF00410">
    <property type="entry name" value="Ribosomal_S8"/>
    <property type="match status" value="1"/>
</dbReference>